<dbReference type="InParanoid" id="A0A2T3BE38"/>
<dbReference type="InterPro" id="IPR036237">
    <property type="entry name" value="Xyl_isomerase-like_sf"/>
</dbReference>
<dbReference type="GeneID" id="36577796"/>
<dbReference type="PANTHER" id="PTHR12110">
    <property type="entry name" value="HYDROXYPYRUVATE ISOMERASE"/>
    <property type="match status" value="1"/>
</dbReference>
<dbReference type="SUPFAM" id="SSF51658">
    <property type="entry name" value="Xylose isomerase-like"/>
    <property type="match status" value="1"/>
</dbReference>
<accession>A0A2T3BE38</accession>
<dbReference type="Proteomes" id="UP000241818">
    <property type="component" value="Unassembled WGS sequence"/>
</dbReference>
<dbReference type="Gene3D" id="3.20.20.150">
    <property type="entry name" value="Divalent-metal-dependent TIM barrel enzymes"/>
    <property type="match status" value="1"/>
</dbReference>
<dbReference type="STRING" id="857342.A0A2T3BE38"/>
<dbReference type="OrthoDB" id="5360893at2759"/>
<proteinExistence type="predicted"/>
<dbReference type="PANTHER" id="PTHR12110:SF56">
    <property type="entry name" value="DEHYDRATASE, PUTATIVE (AFU_ORTHOLOGUE AFUA_6G08740)-RELATED"/>
    <property type="match status" value="1"/>
</dbReference>
<evidence type="ECO:0000259" key="1">
    <source>
        <dbReference type="Pfam" id="PF01261"/>
    </source>
</evidence>
<feature type="domain" description="Xylose isomerase-like TIM barrel" evidence="1">
    <location>
        <begin position="42"/>
        <end position="324"/>
    </location>
</feature>
<dbReference type="InterPro" id="IPR013022">
    <property type="entry name" value="Xyl_isomerase-like_TIM-brl"/>
</dbReference>
<gene>
    <name evidence="2" type="ORF">M430DRAFT_92502</name>
</gene>
<evidence type="ECO:0000313" key="2">
    <source>
        <dbReference type="EMBL" id="PSS27655.1"/>
    </source>
</evidence>
<organism evidence="2 3">
    <name type="scientific">Amorphotheca resinae ATCC 22711</name>
    <dbReference type="NCBI Taxonomy" id="857342"/>
    <lineage>
        <taxon>Eukaryota</taxon>
        <taxon>Fungi</taxon>
        <taxon>Dikarya</taxon>
        <taxon>Ascomycota</taxon>
        <taxon>Pezizomycotina</taxon>
        <taxon>Leotiomycetes</taxon>
        <taxon>Helotiales</taxon>
        <taxon>Amorphothecaceae</taxon>
        <taxon>Amorphotheca</taxon>
    </lineage>
</organism>
<name>A0A2T3BE38_AMORE</name>
<reference evidence="2 3" key="1">
    <citation type="journal article" date="2018" name="New Phytol.">
        <title>Comparative genomics and transcriptomics depict ericoid mycorrhizal fungi as versatile saprotrophs and plant mutualists.</title>
        <authorList>
            <person name="Martino E."/>
            <person name="Morin E."/>
            <person name="Grelet G.A."/>
            <person name="Kuo A."/>
            <person name="Kohler A."/>
            <person name="Daghino S."/>
            <person name="Barry K.W."/>
            <person name="Cichocki N."/>
            <person name="Clum A."/>
            <person name="Dockter R.B."/>
            <person name="Hainaut M."/>
            <person name="Kuo R.C."/>
            <person name="LaButti K."/>
            <person name="Lindahl B.D."/>
            <person name="Lindquist E.A."/>
            <person name="Lipzen A."/>
            <person name="Khouja H.R."/>
            <person name="Magnuson J."/>
            <person name="Murat C."/>
            <person name="Ohm R.A."/>
            <person name="Singer S.W."/>
            <person name="Spatafora J.W."/>
            <person name="Wang M."/>
            <person name="Veneault-Fourrey C."/>
            <person name="Henrissat B."/>
            <person name="Grigoriev I.V."/>
            <person name="Martin F.M."/>
            <person name="Perotto S."/>
        </authorList>
    </citation>
    <scope>NUCLEOTIDE SEQUENCE [LARGE SCALE GENOMIC DNA]</scope>
    <source>
        <strain evidence="2 3">ATCC 22711</strain>
    </source>
</reference>
<sequence>MDPLTNKVIKVSIPRSSLDSIPTSFATVSLGKPSDSLLLKLSAISSAGFKGVELGFPDLVSFASEYHKKEIKEDDYDRLCEAGKGVKMICEQSNLKIIMLQPFSNFEGWKKGSKERKEAFERAKGWIRIMQSVGTDMLQVGSSDSPNISTSKEDIVSDIRELADMLAEHKLRLAYENWCWSTHAPTWQNVWEIIKEVDRPNVGLCLDTFQTAGGEYGDPTTSHGLISDKGIQHKLEMNFKASLLALTREVPPEKIYLLQISDAYKMTTPIRDEVVDGLKPRARWSHSYRPYPFNGGYLPVVQVVKAVLGTGFRGWFSMEVFDGGPSGSKFTKIEDFASFTKGAMESHRKLLDASADS</sequence>
<dbReference type="RefSeq" id="XP_024725180.1">
    <property type="nucleotide sequence ID" value="XM_024869715.1"/>
</dbReference>
<keyword evidence="3" id="KW-1185">Reference proteome</keyword>
<protein>
    <recommendedName>
        <fullName evidence="1">Xylose isomerase-like TIM barrel domain-containing protein</fullName>
    </recommendedName>
</protein>
<evidence type="ECO:0000313" key="3">
    <source>
        <dbReference type="Proteomes" id="UP000241818"/>
    </source>
</evidence>
<dbReference type="InterPro" id="IPR050312">
    <property type="entry name" value="IolE/XylAMocC-like"/>
</dbReference>
<dbReference type="EMBL" id="KZ679006">
    <property type="protein sequence ID" value="PSS27655.1"/>
    <property type="molecule type" value="Genomic_DNA"/>
</dbReference>
<dbReference type="Pfam" id="PF01261">
    <property type="entry name" value="AP_endonuc_2"/>
    <property type="match status" value="1"/>
</dbReference>
<dbReference type="AlphaFoldDB" id="A0A2T3BE38"/>